<dbReference type="GO" id="GO:0000166">
    <property type="term" value="F:nucleotide binding"/>
    <property type="evidence" value="ECO:0007669"/>
    <property type="project" value="InterPro"/>
</dbReference>
<dbReference type="InterPro" id="IPR000683">
    <property type="entry name" value="Gfo/Idh/MocA-like_OxRdtase_N"/>
</dbReference>
<dbReference type="InterPro" id="IPR036291">
    <property type="entry name" value="NAD(P)-bd_dom_sf"/>
</dbReference>
<accession>A0A1G9LXQ2</accession>
<dbReference type="PANTHER" id="PTHR43377:SF1">
    <property type="entry name" value="BILIVERDIN REDUCTASE A"/>
    <property type="match status" value="1"/>
</dbReference>
<dbReference type="Gene3D" id="3.30.360.10">
    <property type="entry name" value="Dihydrodipicolinate Reductase, domain 2"/>
    <property type="match status" value="1"/>
</dbReference>
<feature type="domain" description="Gfo/Idh/MocA-like oxidoreductase N-terminal" evidence="1">
    <location>
        <begin position="5"/>
        <end position="121"/>
    </location>
</feature>
<dbReference type="InterPro" id="IPR051450">
    <property type="entry name" value="Gfo/Idh/MocA_Oxidoreductases"/>
</dbReference>
<sequence length="336" mass="37569">MSKRKVGVIGVGSMGKNHVRAYAALNQMCELIGVYDINDERKNEIANSYGVKAFDSNQELMKEVDAVNIATPTTTHYEIADRALEEGLHILVEKPITDSLEEAKNLLRKANEKDLRVQVGHIERFNPAIQALPGVLQDKEVLALDVHRLGPYDPRIDDTDVIQDLMIHDMDIVSSLVPGEIKDLSAFGRNVASNSHIDYAVANIRIDGGVIATLTASRATNKKVRQMAITTKNTYIELDYLQRKIKVTRRGGIRSDKSGYQRENELEETYGSEEEPLKSQLAHFLRSIENGTRPLINGSDGMEALKLTKKIQNLVYNKSENCERLNETKDSYSLSG</sequence>
<keyword evidence="4" id="KW-1185">Reference proteome</keyword>
<dbReference type="Pfam" id="PF22725">
    <property type="entry name" value="GFO_IDH_MocA_C3"/>
    <property type="match status" value="1"/>
</dbReference>
<gene>
    <name evidence="3" type="ORF">SAMN04488692_10737</name>
</gene>
<organism evidence="3 4">
    <name type="scientific">Halarsenatibacter silvermanii</name>
    <dbReference type="NCBI Taxonomy" id="321763"/>
    <lineage>
        <taxon>Bacteria</taxon>
        <taxon>Bacillati</taxon>
        <taxon>Bacillota</taxon>
        <taxon>Clostridia</taxon>
        <taxon>Halanaerobiales</taxon>
        <taxon>Halarsenatibacteraceae</taxon>
        <taxon>Halarsenatibacter</taxon>
    </lineage>
</organism>
<dbReference type="Gene3D" id="3.40.50.720">
    <property type="entry name" value="NAD(P)-binding Rossmann-like Domain"/>
    <property type="match status" value="1"/>
</dbReference>
<protein>
    <submittedName>
        <fullName evidence="3">Oxidoreductase family, NAD-binding Rossmann fold</fullName>
    </submittedName>
</protein>
<dbReference type="InterPro" id="IPR055170">
    <property type="entry name" value="GFO_IDH_MocA-like_dom"/>
</dbReference>
<dbReference type="RefSeq" id="WP_089759325.1">
    <property type="nucleotide sequence ID" value="NZ_FNGO01000007.1"/>
</dbReference>
<dbReference type="SUPFAM" id="SSF51735">
    <property type="entry name" value="NAD(P)-binding Rossmann-fold domains"/>
    <property type="match status" value="1"/>
</dbReference>
<dbReference type="EMBL" id="FNGO01000007">
    <property type="protein sequence ID" value="SDL66477.1"/>
    <property type="molecule type" value="Genomic_DNA"/>
</dbReference>
<dbReference type="AlphaFoldDB" id="A0A1G9LXQ2"/>
<dbReference type="STRING" id="321763.SAMN04488692_10737"/>
<reference evidence="3 4" key="1">
    <citation type="submission" date="2016-10" db="EMBL/GenBank/DDBJ databases">
        <authorList>
            <person name="de Groot N.N."/>
        </authorList>
    </citation>
    <scope>NUCLEOTIDE SEQUENCE [LARGE SCALE GENOMIC DNA]</scope>
    <source>
        <strain evidence="3 4">SLAS-1</strain>
    </source>
</reference>
<dbReference type="Pfam" id="PF01408">
    <property type="entry name" value="GFO_IDH_MocA"/>
    <property type="match status" value="1"/>
</dbReference>
<evidence type="ECO:0000259" key="2">
    <source>
        <dbReference type="Pfam" id="PF22725"/>
    </source>
</evidence>
<feature type="domain" description="GFO/IDH/MocA-like oxidoreductase" evidence="2">
    <location>
        <begin position="159"/>
        <end position="229"/>
    </location>
</feature>
<evidence type="ECO:0000259" key="1">
    <source>
        <dbReference type="Pfam" id="PF01408"/>
    </source>
</evidence>
<evidence type="ECO:0000313" key="4">
    <source>
        <dbReference type="Proteomes" id="UP000199476"/>
    </source>
</evidence>
<proteinExistence type="predicted"/>
<dbReference type="SUPFAM" id="SSF55347">
    <property type="entry name" value="Glyceraldehyde-3-phosphate dehydrogenase-like, C-terminal domain"/>
    <property type="match status" value="1"/>
</dbReference>
<name>A0A1G9LXQ2_9FIRM</name>
<dbReference type="OrthoDB" id="9783105at2"/>
<evidence type="ECO:0000313" key="3">
    <source>
        <dbReference type="EMBL" id="SDL66477.1"/>
    </source>
</evidence>
<dbReference type="Proteomes" id="UP000199476">
    <property type="component" value="Unassembled WGS sequence"/>
</dbReference>
<dbReference type="PANTHER" id="PTHR43377">
    <property type="entry name" value="BILIVERDIN REDUCTASE A"/>
    <property type="match status" value="1"/>
</dbReference>